<feature type="compositionally biased region" description="Basic and acidic residues" evidence="1">
    <location>
        <begin position="584"/>
        <end position="601"/>
    </location>
</feature>
<dbReference type="EMBL" id="JABFUD020000025">
    <property type="protein sequence ID" value="KAI5059316.1"/>
    <property type="molecule type" value="Genomic_DNA"/>
</dbReference>
<feature type="region of interest" description="Disordered" evidence="1">
    <location>
        <begin position="576"/>
        <end position="611"/>
    </location>
</feature>
<feature type="compositionally biased region" description="Low complexity" evidence="1">
    <location>
        <begin position="54"/>
        <end position="66"/>
    </location>
</feature>
<feature type="compositionally biased region" description="Low complexity" evidence="1">
    <location>
        <begin position="227"/>
        <end position="241"/>
    </location>
</feature>
<name>A0A9D4U0H8_ADICA</name>
<organism evidence="2 3">
    <name type="scientific">Adiantum capillus-veneris</name>
    <name type="common">Maidenhair fern</name>
    <dbReference type="NCBI Taxonomy" id="13818"/>
    <lineage>
        <taxon>Eukaryota</taxon>
        <taxon>Viridiplantae</taxon>
        <taxon>Streptophyta</taxon>
        <taxon>Embryophyta</taxon>
        <taxon>Tracheophyta</taxon>
        <taxon>Polypodiopsida</taxon>
        <taxon>Polypodiidae</taxon>
        <taxon>Polypodiales</taxon>
        <taxon>Pteridineae</taxon>
        <taxon>Pteridaceae</taxon>
        <taxon>Vittarioideae</taxon>
        <taxon>Adiantum</taxon>
    </lineage>
</organism>
<comment type="caution">
    <text evidence="2">The sequence shown here is derived from an EMBL/GenBank/DDBJ whole genome shotgun (WGS) entry which is preliminary data.</text>
</comment>
<accession>A0A9D4U0H8</accession>
<feature type="compositionally biased region" description="Polar residues" evidence="1">
    <location>
        <begin position="36"/>
        <end position="50"/>
    </location>
</feature>
<feature type="region of interest" description="Disordered" evidence="1">
    <location>
        <begin position="218"/>
        <end position="245"/>
    </location>
</feature>
<dbReference type="OrthoDB" id="1917528at2759"/>
<feature type="compositionally biased region" description="Polar residues" evidence="1">
    <location>
        <begin position="386"/>
        <end position="419"/>
    </location>
</feature>
<evidence type="ECO:0000313" key="2">
    <source>
        <dbReference type="EMBL" id="KAI5059316.1"/>
    </source>
</evidence>
<sequence length="700" mass="74643">MERTEPSFIPGWLKGTGVGGGSATHNSPDEGVFSRSKATQQLHQANSNLESPRKSSSSSKSFSSTSRRIHNTNGSVDRQTSDRDNFGLARSKSGLNRNSSNRNLSKINLEQNGYNSWIDGEYGHEVDRECYARKKDWLSGMVPDTRDKDKEIADSPMRQLFSGGLTGKYDRGTKLKRSQSMSMSASGKVTDVVSTVPSANGSISGSSQKSVFEHNFPTLGTEDKQSSPRSSSIASPRPSIANPHLIWQGNSRSDLSRASSPGLTGGYANPMSCVSAPIGGGNDCWSSALADAPTSNGNVTLTSNAVTTASISQTLSFVGPVTSAAPLNMAEALSQNPPRVRTPPQVLLESQRLEELALKQSRQLIPMTPSLPKAMSIGDKTKSKSSRTGDGSTTSLKVQLNSSQKSVTQSKPDNLRSSQGKLLVLKSGKDGGVVMTTTPKSDGTVAPQVASQGSIGLSAVSAGSSTLVQRKQPVDRRVTAVADALRAKDTAFLPDEKRTALNAQNRSDFFNALRKKAAGNGSNGNASTVESKSPREPALANEVSPVDNKVELKENGVLHDVHSSLKVQCNGEIGLSSENGVTKDGFEKDNLDGLPKEESRHSPSPGDLEEEEAAFMRSLGWDEDEECSELTEEEINAFYASLDKKLLLKSKLTGNFQAEHVVGSVGSMSSGLSSSDSETEEAQSFLLQRAVSNSTTYVRR</sequence>
<feature type="region of interest" description="Disordered" evidence="1">
    <location>
        <begin position="516"/>
        <end position="546"/>
    </location>
</feature>
<evidence type="ECO:0000313" key="3">
    <source>
        <dbReference type="Proteomes" id="UP000886520"/>
    </source>
</evidence>
<keyword evidence="3" id="KW-1185">Reference proteome</keyword>
<dbReference type="PANTHER" id="PTHR34112">
    <property type="entry name" value="C-JUN-AMINO-TERMINAL KINASE-INTERACTING PROTEIN"/>
    <property type="match status" value="1"/>
</dbReference>
<feature type="region of interest" description="Disordered" evidence="1">
    <location>
        <begin position="367"/>
        <end position="419"/>
    </location>
</feature>
<protein>
    <submittedName>
        <fullName evidence="2">Uncharacterized protein</fullName>
    </submittedName>
</protein>
<dbReference type="AlphaFoldDB" id="A0A9D4U0H8"/>
<dbReference type="PANTHER" id="PTHR34112:SF13">
    <property type="entry name" value="OS04G0448200 PROTEIN"/>
    <property type="match status" value="1"/>
</dbReference>
<feature type="region of interest" description="Disordered" evidence="1">
    <location>
        <begin position="1"/>
        <end position="102"/>
    </location>
</feature>
<dbReference type="Proteomes" id="UP000886520">
    <property type="component" value="Chromosome 25"/>
</dbReference>
<evidence type="ECO:0000256" key="1">
    <source>
        <dbReference type="SAM" id="MobiDB-lite"/>
    </source>
</evidence>
<reference evidence="2" key="1">
    <citation type="submission" date="2021-01" db="EMBL/GenBank/DDBJ databases">
        <title>Adiantum capillus-veneris genome.</title>
        <authorList>
            <person name="Fang Y."/>
            <person name="Liao Q."/>
        </authorList>
    </citation>
    <scope>NUCLEOTIDE SEQUENCE</scope>
    <source>
        <strain evidence="2">H3</strain>
        <tissue evidence="2">Leaf</tissue>
    </source>
</reference>
<gene>
    <name evidence="2" type="ORF">GOP47_0025635</name>
</gene>
<feature type="compositionally biased region" description="Low complexity" evidence="1">
    <location>
        <begin position="90"/>
        <end position="102"/>
    </location>
</feature>
<proteinExistence type="predicted"/>